<evidence type="ECO:0000313" key="4">
    <source>
        <dbReference type="Proteomes" id="UP000562124"/>
    </source>
</evidence>
<sequence length="1222" mass="133041">MLLRDVFTIPEKVDSSDFVLQLEPGVAAAERTLGDYVVTDALATAIDDALGLVQRTVEAGTSKGAFVHGSFGSGKSHFMAVLHLLLTGNTTARAMPGLQHVVAQREAVLNTRLLAVDYHLLGAESFESALFEGYQRAITRLHPDAEPPVLHQSGGLLADAAGLRAEVGDERFFAGLNESSGVSSGWGARNEAWGAATYEAAAQAPVGDARRAKLVNALVTKYFASYRRSGEWLDIETGLRAMTQHAADLGYDGVVLFLDELVLWLAQHLSDTHFIQNETSKVARLVETGMSSLPVPLVSFVARQRDLKDFLGGDAVGAEQAAIGQSFTWWEERFERIELAAADLPQIVQRRLLTPVSPEAKQALADAVARVRSDSAAWGYLLTDENRSGGTEFELTYPFSPALVDAMIALSALMQRERTALRIMGELLSAGRDELRVTDVIPVGDLFDVVVRGGRDPLTAEMKQHFANARVFYEHRMRPYLLAKHGLTEDSARTLPRDHPFRTEDRLATTLLVAFLAPGAPSLRNLTYAKLAALNYGTIQTFVPGQQAQRVMALVKEWAAEFIEVHIGEGADPVVSLSLTGVNYDLLLESVQHEDTEANRRKLIREMLTDELGITAQGGLLAERTLSVVWRGSRREVDVVFGNVRDASELPDEVLKAPTGRWKVVIDFPFDAGDHTPQEDLNRLARLRESGWESATLVWLPYFLTPARMAEIGKLYQLDYLLTGERFEQSARQLNPGDREPARIALDNNRRSLRAKVLDVLRQAYGVVAPVAENVDAQIHASEVFTTLLPSVSIQPSVVASLRAALESALRQGLDAQHPDHPTFDSVDTEVKRGDLTTVLELARRAIEAGGRLDQIERAKAAVLRRVAVPLRVGEARESVYALSAESFGWLSDFTRWAVDTGVDGEVRIGDLRARLQPYGMVNDVEDLLVLVWSALEDREWVRGGTRVTAPSVGAVTGDMVLRPARLPDQTEWAQATRAAAALFGAAAQPRRSAAGAARLAAEVRAAVSRLREPATRLVDELERHARVLRLDTTATGRLATARRGASLLDALGRENDDTVLLQVLARADVPQEPQALAKSMSSAADVRAGLAGTDWDLIGSARRLPDGVGDAILTDLAAVAAQEELHAPLAPALRAASKAVREALLDRTPGVVTPLSSDVPPVNPAPVNPPPVEPVAAPVTVDEITLDVDRDNPQLGELTARIAESVRAHPGKRLRVTWWFE</sequence>
<dbReference type="Proteomes" id="UP000562124">
    <property type="component" value="Unassembled WGS sequence"/>
</dbReference>
<dbReference type="AlphaFoldDB" id="A0A7Y0LZG5"/>
<feature type="domain" description="ATPase PglY C-terminal" evidence="2">
    <location>
        <begin position="978"/>
        <end position="1149"/>
    </location>
</feature>
<name>A0A7Y0LZG5_CELFI</name>
<dbReference type="Pfam" id="PF26381">
    <property type="entry name" value="BREX_PglY_5th"/>
    <property type="match status" value="1"/>
</dbReference>
<keyword evidence="4" id="KW-1185">Reference proteome</keyword>
<dbReference type="InterPro" id="IPR058748">
    <property type="entry name" value="PglY_5th"/>
</dbReference>
<dbReference type="Pfam" id="PF26382">
    <property type="entry name" value="BREX_PglY_6th"/>
    <property type="match status" value="1"/>
</dbReference>
<dbReference type="EMBL" id="JABCJJ010000010">
    <property type="protein sequence ID" value="NMR20263.1"/>
    <property type="molecule type" value="Genomic_DNA"/>
</dbReference>
<evidence type="ECO:0000259" key="1">
    <source>
        <dbReference type="Pfam" id="PF26381"/>
    </source>
</evidence>
<reference evidence="3 4" key="1">
    <citation type="submission" date="2020-04" db="EMBL/GenBank/DDBJ databases">
        <title>Sequencing and Assembly of C. fimi.</title>
        <authorList>
            <person name="Ramsey A.R."/>
        </authorList>
    </citation>
    <scope>NUCLEOTIDE SEQUENCE [LARGE SCALE GENOMIC DNA]</scope>
    <source>
        <strain evidence="3 4">SB</strain>
    </source>
</reference>
<feature type="domain" description="ATPase PglY 5th" evidence="1">
    <location>
        <begin position="835"/>
        <end position="933"/>
    </location>
</feature>
<comment type="caution">
    <text evidence="3">The sequence shown here is derived from an EMBL/GenBank/DDBJ whole genome shotgun (WGS) entry which is preliminary data.</text>
</comment>
<protein>
    <recommendedName>
        <fullName evidence="5">Phage resistance protein</fullName>
    </recommendedName>
</protein>
<evidence type="ECO:0000259" key="2">
    <source>
        <dbReference type="Pfam" id="PF26382"/>
    </source>
</evidence>
<organism evidence="3 4">
    <name type="scientific">Cellulomonas fimi</name>
    <dbReference type="NCBI Taxonomy" id="1708"/>
    <lineage>
        <taxon>Bacteria</taxon>
        <taxon>Bacillati</taxon>
        <taxon>Actinomycetota</taxon>
        <taxon>Actinomycetes</taxon>
        <taxon>Micrococcales</taxon>
        <taxon>Cellulomonadaceae</taxon>
        <taxon>Cellulomonas</taxon>
    </lineage>
</organism>
<dbReference type="InterPro" id="IPR058747">
    <property type="entry name" value="PglY_C"/>
</dbReference>
<dbReference type="RefSeq" id="WP_169324635.1">
    <property type="nucleotide sequence ID" value="NZ_JABCJJ010000010.1"/>
</dbReference>
<evidence type="ECO:0000313" key="3">
    <source>
        <dbReference type="EMBL" id="NMR20263.1"/>
    </source>
</evidence>
<proteinExistence type="predicted"/>
<gene>
    <name evidence="3" type="ORF">HIR71_08535</name>
</gene>
<evidence type="ECO:0008006" key="5">
    <source>
        <dbReference type="Google" id="ProtNLM"/>
    </source>
</evidence>
<accession>A0A7Y0LZG5</accession>